<feature type="transmembrane region" description="Helical" evidence="1">
    <location>
        <begin position="219"/>
        <end position="238"/>
    </location>
</feature>
<protein>
    <submittedName>
        <fullName evidence="2">Uncharacterized protein</fullName>
    </submittedName>
</protein>
<comment type="caution">
    <text evidence="2">The sequence shown here is derived from an EMBL/GenBank/DDBJ whole genome shotgun (WGS) entry which is preliminary data.</text>
</comment>
<evidence type="ECO:0000313" key="2">
    <source>
        <dbReference type="EMBL" id="PIE95970.1"/>
    </source>
</evidence>
<dbReference type="EMBL" id="NWUW01000004">
    <property type="protein sequence ID" value="PIE95970.1"/>
    <property type="molecule type" value="Genomic_DNA"/>
</dbReference>
<sequence>MEIKRTTIEKKTLEPLKQPAAISEHEVQKERKQSNVANMTTQSQIIMKNNEIGILLTSLADGKVLKEVLSKELDTVLQLFLKLHTLTKEGRQSEKIYEQIVRSIEGLIKQAHVKGIPLLDGTYDFVEVPMSFGRKIHIPLLDISSLVFRAEQDSSQGNVNLLVGVITAYITKLSNDTILMSGTHIVAKDRDASVWRALAEMNMTQLSHQLKEIVQQHKWSISICFSLIWIICIILIRWS</sequence>
<keyword evidence="1" id="KW-1133">Transmembrane helix</keyword>
<keyword evidence="1" id="KW-0812">Transmembrane</keyword>
<evidence type="ECO:0000313" key="3">
    <source>
        <dbReference type="Proteomes" id="UP000228484"/>
    </source>
</evidence>
<gene>
    <name evidence="2" type="ORF">CO726_08160</name>
</gene>
<dbReference type="AlphaFoldDB" id="A0A2G6QI12"/>
<organism evidence="2 3">
    <name type="scientific">Bacillus fungorum</name>
    <dbReference type="NCBI Taxonomy" id="2039284"/>
    <lineage>
        <taxon>Bacteria</taxon>
        <taxon>Bacillati</taxon>
        <taxon>Bacillota</taxon>
        <taxon>Bacilli</taxon>
        <taxon>Bacillales</taxon>
        <taxon>Bacillaceae</taxon>
        <taxon>Bacillus</taxon>
    </lineage>
</organism>
<dbReference type="Proteomes" id="UP000228484">
    <property type="component" value="Unassembled WGS sequence"/>
</dbReference>
<reference evidence="2 3" key="1">
    <citation type="submission" date="2017-09" db="EMBL/GenBank/DDBJ databases">
        <title>Biocontrol bacteria screening and application from spent mushroom substrate.</title>
        <authorList>
            <person name="Sun X."/>
        </authorList>
    </citation>
    <scope>NUCLEOTIDE SEQUENCE [LARGE SCALE GENOMIC DNA]</scope>
    <source>
        <strain evidence="2 3">100374</strain>
    </source>
</reference>
<keyword evidence="3" id="KW-1185">Reference proteome</keyword>
<keyword evidence="1" id="KW-0472">Membrane</keyword>
<accession>A0A2G6QI12</accession>
<proteinExistence type="predicted"/>
<name>A0A2G6QI12_9BACI</name>
<evidence type="ECO:0000256" key="1">
    <source>
        <dbReference type="SAM" id="Phobius"/>
    </source>
</evidence>
<dbReference type="RefSeq" id="WP_099683911.1">
    <property type="nucleotide sequence ID" value="NZ_NWUW01000004.1"/>
</dbReference>